<comment type="caution">
    <text evidence="4">The sequence shown here is derived from an EMBL/GenBank/DDBJ whole genome shotgun (WGS) entry which is preliminary data.</text>
</comment>
<evidence type="ECO:0000313" key="4">
    <source>
        <dbReference type="EMBL" id="PCJ40600.1"/>
    </source>
</evidence>
<dbReference type="Proteomes" id="UP000228987">
    <property type="component" value="Unassembled WGS sequence"/>
</dbReference>
<feature type="binding site" evidence="2">
    <location>
        <begin position="147"/>
        <end position="151"/>
    </location>
    <ligand>
        <name>ATP</name>
        <dbReference type="ChEBI" id="CHEBI:30616"/>
    </ligand>
</feature>
<evidence type="ECO:0000256" key="1">
    <source>
        <dbReference type="PIRSR" id="PIRSR000705-1"/>
    </source>
</evidence>
<dbReference type="PIRSF" id="PIRSF000705">
    <property type="entry name" value="DNK"/>
    <property type="match status" value="1"/>
</dbReference>
<evidence type="ECO:0000256" key="2">
    <source>
        <dbReference type="PIRSR" id="PIRSR000705-3"/>
    </source>
</evidence>
<dbReference type="InterPro" id="IPR031314">
    <property type="entry name" value="DNK_dom"/>
</dbReference>
<dbReference type="InterPro" id="IPR002624">
    <property type="entry name" value="DCK/DGK"/>
</dbReference>
<sequence>MSDSVTSISSPNIPRYIAIEGPIGVGKTSLAKRLAASFNYDMLLERSEENPFLDRFYKNPKQNALSTQLFFLFQRAQQLQELRQNDMFEPVRVADFLIEKDRIFARQNLDADEYQLYENVYDHLTIDAPKPDLVIYLQAPVDVLFERIQNRGIAYEQSIDRNYLLNLIDAYTNFFHYYDESSLFVVNSAEIDLVNNDDDYSQLVEHILSANKGNRHFFNPKPALI</sequence>
<dbReference type="GO" id="GO:0005737">
    <property type="term" value="C:cytoplasm"/>
    <property type="evidence" value="ECO:0007669"/>
    <property type="project" value="TreeGrafter"/>
</dbReference>
<keyword evidence="4" id="KW-0418">Kinase</keyword>
<feature type="binding site" evidence="2">
    <location>
        <begin position="21"/>
        <end position="29"/>
    </location>
    <ligand>
        <name>ATP</name>
        <dbReference type="ChEBI" id="CHEBI:30616"/>
    </ligand>
</feature>
<name>A0A2A5CAY6_9GAMM</name>
<dbReference type="CDD" id="cd01673">
    <property type="entry name" value="dNK"/>
    <property type="match status" value="1"/>
</dbReference>
<dbReference type="InterPro" id="IPR027417">
    <property type="entry name" value="P-loop_NTPase"/>
</dbReference>
<protein>
    <submittedName>
        <fullName evidence="4">Deoxynucleoside kinase</fullName>
    </submittedName>
</protein>
<dbReference type="PANTHER" id="PTHR10513">
    <property type="entry name" value="DEOXYNUCLEOSIDE KINASE"/>
    <property type="match status" value="1"/>
</dbReference>
<dbReference type="EMBL" id="NVWI01000008">
    <property type="protein sequence ID" value="PCJ40600.1"/>
    <property type="molecule type" value="Genomic_DNA"/>
</dbReference>
<feature type="active site" description="Proton acceptor" evidence="1">
    <location>
        <position position="95"/>
    </location>
</feature>
<keyword evidence="2" id="KW-0547">Nucleotide-binding</keyword>
<dbReference type="SUPFAM" id="SSF52540">
    <property type="entry name" value="P-loop containing nucleoside triphosphate hydrolases"/>
    <property type="match status" value="1"/>
</dbReference>
<dbReference type="Pfam" id="PF01712">
    <property type="entry name" value="dNK"/>
    <property type="match status" value="1"/>
</dbReference>
<dbReference type="PANTHER" id="PTHR10513:SF46">
    <property type="entry name" value="DEOXYGUANOSINE KINASE"/>
    <property type="match status" value="1"/>
</dbReference>
<keyword evidence="2" id="KW-0067">ATP-binding</keyword>
<evidence type="ECO:0000259" key="3">
    <source>
        <dbReference type="Pfam" id="PF01712"/>
    </source>
</evidence>
<dbReference type="InterPro" id="IPR050566">
    <property type="entry name" value="Deoxyribonucleoside_kinase"/>
</dbReference>
<dbReference type="Gene3D" id="3.40.50.300">
    <property type="entry name" value="P-loop containing nucleotide triphosphate hydrolases"/>
    <property type="match status" value="1"/>
</dbReference>
<evidence type="ECO:0000313" key="5">
    <source>
        <dbReference type="Proteomes" id="UP000228987"/>
    </source>
</evidence>
<keyword evidence="4" id="KW-0808">Transferase</keyword>
<dbReference type="AlphaFoldDB" id="A0A2A5CAY6"/>
<organism evidence="4 5">
    <name type="scientific">SAR86 cluster bacterium</name>
    <dbReference type="NCBI Taxonomy" id="2030880"/>
    <lineage>
        <taxon>Bacteria</taxon>
        <taxon>Pseudomonadati</taxon>
        <taxon>Pseudomonadota</taxon>
        <taxon>Gammaproteobacteria</taxon>
        <taxon>SAR86 cluster</taxon>
    </lineage>
</organism>
<dbReference type="GO" id="GO:0005524">
    <property type="term" value="F:ATP binding"/>
    <property type="evidence" value="ECO:0007669"/>
    <property type="project" value="UniProtKB-KW"/>
</dbReference>
<reference evidence="5" key="1">
    <citation type="submission" date="2017-08" db="EMBL/GenBank/DDBJ databases">
        <title>A dynamic microbial community with high functional redundancy inhabits the cold, oxic subseafloor aquifer.</title>
        <authorList>
            <person name="Tully B.J."/>
            <person name="Wheat C.G."/>
            <person name="Glazer B.T."/>
            <person name="Huber J.A."/>
        </authorList>
    </citation>
    <scope>NUCLEOTIDE SEQUENCE [LARGE SCALE GENOMIC DNA]</scope>
</reference>
<feature type="domain" description="Deoxynucleoside kinase" evidence="3">
    <location>
        <begin position="17"/>
        <end position="207"/>
    </location>
</feature>
<proteinExistence type="predicted"/>
<gene>
    <name evidence="4" type="ORF">COA71_10160</name>
</gene>
<dbReference type="GO" id="GO:0019136">
    <property type="term" value="F:deoxynucleoside kinase activity"/>
    <property type="evidence" value="ECO:0007669"/>
    <property type="project" value="InterPro"/>
</dbReference>
<accession>A0A2A5CAY6</accession>